<dbReference type="STRING" id="574349.SAMN05443545_101289"/>
<evidence type="ECO:0000313" key="1">
    <source>
        <dbReference type="EMBL" id="SDW17318.1"/>
    </source>
</evidence>
<keyword evidence="2" id="KW-1185">Reference proteome</keyword>
<dbReference type="Proteomes" id="UP000198500">
    <property type="component" value="Unassembled WGS sequence"/>
</dbReference>
<reference evidence="1 2" key="1">
    <citation type="submission" date="2016-10" db="EMBL/GenBank/DDBJ databases">
        <authorList>
            <person name="de Groot N.N."/>
        </authorList>
    </citation>
    <scope>NUCLEOTIDE SEQUENCE [LARGE SCALE GENOMIC DNA]</scope>
    <source>
        <strain evidence="1 2">DSM 19219</strain>
    </source>
</reference>
<dbReference type="AlphaFoldDB" id="A0A1H2RDP8"/>
<protein>
    <recommendedName>
        <fullName evidence="3">Polysaccharide pyruvyl transferase</fullName>
    </recommendedName>
</protein>
<sequence>MPRIVNVHYGGLGNIGDEVCAPAHYLPLGQRHPMTEPLPAADWYIFGGGCLTRQAARIAPLGRSILWAGGTTERWAHGSPVHPSYAAFRLAGSRDWPVPRGVHWVPDPSCLSPLFDNPPEPTQAVVEYGHAELAPMAVNNDLPSLAAAIRHLARGETVVTSSYHGMLWASWLGRCVEVRPTGRKFYGWHYPTLEECRAANHAFHARVMERIHG</sequence>
<evidence type="ECO:0000313" key="2">
    <source>
        <dbReference type="Proteomes" id="UP000198500"/>
    </source>
</evidence>
<gene>
    <name evidence="1" type="ORF">SAMN05443545_101289</name>
</gene>
<accession>A0A1H2RDP8</accession>
<dbReference type="EMBL" id="FNNI01000001">
    <property type="protein sequence ID" value="SDW17318.1"/>
    <property type="molecule type" value="Genomic_DNA"/>
</dbReference>
<organism evidence="1 2">
    <name type="scientific">Aidingimonas halophila</name>
    <dbReference type="NCBI Taxonomy" id="574349"/>
    <lineage>
        <taxon>Bacteria</taxon>
        <taxon>Pseudomonadati</taxon>
        <taxon>Pseudomonadota</taxon>
        <taxon>Gammaproteobacteria</taxon>
        <taxon>Oceanospirillales</taxon>
        <taxon>Halomonadaceae</taxon>
        <taxon>Aidingimonas</taxon>
    </lineage>
</organism>
<proteinExistence type="predicted"/>
<dbReference type="OrthoDB" id="7835085at2"/>
<dbReference type="RefSeq" id="WP_139243895.1">
    <property type="nucleotide sequence ID" value="NZ_BMXH01000001.1"/>
</dbReference>
<name>A0A1H2RDP8_9GAMM</name>
<evidence type="ECO:0008006" key="3">
    <source>
        <dbReference type="Google" id="ProtNLM"/>
    </source>
</evidence>